<evidence type="ECO:0000313" key="4">
    <source>
        <dbReference type="EMBL" id="ABZ69661.1"/>
    </source>
</evidence>
<proteinExistence type="inferred from homology"/>
<dbReference type="HOGENOM" id="CLU_010194_1_0_5"/>
<dbReference type="FunFam" id="3.40.50.720:FF:000084">
    <property type="entry name" value="Short-chain dehydrogenase reductase"/>
    <property type="match status" value="1"/>
</dbReference>
<dbReference type="GO" id="GO:0030497">
    <property type="term" value="P:fatty acid elongation"/>
    <property type="evidence" value="ECO:0007669"/>
    <property type="project" value="TreeGrafter"/>
</dbReference>
<dbReference type="EC" id="1.1.1.175" evidence="2"/>
<name>B0T6P4_CAUSK</name>
<dbReference type="eggNOG" id="COG1028">
    <property type="taxonomic scope" value="Bacteria"/>
</dbReference>
<dbReference type="EMBL" id="CP000927">
    <property type="protein sequence ID" value="ABZ69661.1"/>
    <property type="molecule type" value="Genomic_DNA"/>
</dbReference>
<dbReference type="PRINTS" id="PR00081">
    <property type="entry name" value="GDHRDH"/>
</dbReference>
<dbReference type="PANTHER" id="PTHR42760:SF40">
    <property type="entry name" value="3-OXOACYL-[ACYL-CARRIER-PROTEIN] REDUCTASE, CHLOROPLASTIC"/>
    <property type="match status" value="1"/>
</dbReference>
<gene>
    <name evidence="4" type="ordered locus">Caul_0527</name>
</gene>
<dbReference type="AlphaFoldDB" id="B0T6P4"/>
<protein>
    <recommendedName>
        <fullName evidence="3">D-xylose 1-dehydrogenase</fullName>
        <ecNumber evidence="2">1.1.1.175</ecNumber>
    </recommendedName>
</protein>
<dbReference type="PANTHER" id="PTHR42760">
    <property type="entry name" value="SHORT-CHAIN DEHYDROGENASES/REDUCTASES FAMILY MEMBER"/>
    <property type="match status" value="1"/>
</dbReference>
<dbReference type="STRING" id="366602.Caul_0527"/>
<comment type="similarity">
    <text evidence="1">Belongs to the short-chain dehydrogenases/reductases (SDR) family.</text>
</comment>
<dbReference type="InterPro" id="IPR036291">
    <property type="entry name" value="NAD(P)-bd_dom_sf"/>
</dbReference>
<dbReference type="GO" id="GO:0047838">
    <property type="term" value="F:D-xylose 1-dehydrogenase (NAD+) activity"/>
    <property type="evidence" value="ECO:0007669"/>
    <property type="project" value="UniProtKB-EC"/>
</dbReference>
<dbReference type="InterPro" id="IPR002347">
    <property type="entry name" value="SDR_fam"/>
</dbReference>
<evidence type="ECO:0000256" key="2">
    <source>
        <dbReference type="ARBA" id="ARBA00066641"/>
    </source>
</evidence>
<dbReference type="KEGG" id="cak:Caul_0527"/>
<dbReference type="InterPro" id="IPR020904">
    <property type="entry name" value="Sc_DH/Rdtase_CS"/>
</dbReference>
<accession>B0T6P4</accession>
<dbReference type="NCBIfam" id="NF009466">
    <property type="entry name" value="PRK12826.1-2"/>
    <property type="match status" value="1"/>
</dbReference>
<dbReference type="PRINTS" id="PR00080">
    <property type="entry name" value="SDRFAMILY"/>
</dbReference>
<dbReference type="SUPFAM" id="SSF51735">
    <property type="entry name" value="NAD(P)-binding Rossmann-fold domains"/>
    <property type="match status" value="1"/>
</dbReference>
<evidence type="ECO:0000256" key="1">
    <source>
        <dbReference type="ARBA" id="ARBA00006484"/>
    </source>
</evidence>
<dbReference type="PROSITE" id="PS00061">
    <property type="entry name" value="ADH_SHORT"/>
    <property type="match status" value="1"/>
</dbReference>
<dbReference type="Pfam" id="PF13561">
    <property type="entry name" value="adh_short_C2"/>
    <property type="match status" value="1"/>
</dbReference>
<evidence type="ECO:0000256" key="3">
    <source>
        <dbReference type="ARBA" id="ARBA00069939"/>
    </source>
</evidence>
<organism evidence="4">
    <name type="scientific">Caulobacter sp. (strain K31)</name>
    <dbReference type="NCBI Taxonomy" id="366602"/>
    <lineage>
        <taxon>Bacteria</taxon>
        <taxon>Pseudomonadati</taxon>
        <taxon>Pseudomonadota</taxon>
        <taxon>Alphaproteobacteria</taxon>
        <taxon>Caulobacterales</taxon>
        <taxon>Caulobacteraceae</taxon>
        <taxon>Caulobacter</taxon>
    </lineage>
</organism>
<dbReference type="Gene3D" id="3.40.50.720">
    <property type="entry name" value="NAD(P)-binding Rossmann-like Domain"/>
    <property type="match status" value="1"/>
</dbReference>
<sequence>MQAQRLQGKIAIVTGAARGLGAAIAKRYLEEGATVVLADLSEEKTTERAAELGAGAHGRRCDVGDWEAFSTLIDATVAEFGRLDILVNNAGINRAGLVPGFSLQHWDDLLRVNVSSVFYGCRAAIPHMRRQGGGAIINVASIAGLRGETLAAAYSASKAAVVNFTRSLALDHADENIRVNAICPGSVETEMNNLMMSRPDYIAQWIKTIPANRFGRPDDVAALAAFLASDDASFIVGQAIPVDGGTSARMAQPNWLHLAREAGVLREGSFDTEGAAS</sequence>
<dbReference type="OrthoDB" id="5457012at2"/>
<reference evidence="4" key="1">
    <citation type="submission" date="2008-01" db="EMBL/GenBank/DDBJ databases">
        <title>Complete sequence of chromosome of Caulobacter sp. K31.</title>
        <authorList>
            <consortium name="US DOE Joint Genome Institute"/>
            <person name="Copeland A."/>
            <person name="Lucas S."/>
            <person name="Lapidus A."/>
            <person name="Barry K."/>
            <person name="Glavina del Rio T."/>
            <person name="Dalin E."/>
            <person name="Tice H."/>
            <person name="Pitluck S."/>
            <person name="Bruce D."/>
            <person name="Goodwin L."/>
            <person name="Thompson L.S."/>
            <person name="Brettin T."/>
            <person name="Detter J.C."/>
            <person name="Han C."/>
            <person name="Schmutz J."/>
            <person name="Larimer F."/>
            <person name="Land M."/>
            <person name="Hauser L."/>
            <person name="Kyrpides N."/>
            <person name="Kim E."/>
            <person name="Stephens C."/>
            <person name="Richardson P."/>
        </authorList>
    </citation>
    <scope>NUCLEOTIDE SEQUENCE [LARGE SCALE GENOMIC DNA]</scope>
    <source>
        <strain evidence="4">K31</strain>
    </source>
</reference>
<dbReference type="NCBIfam" id="NF005559">
    <property type="entry name" value="PRK07231.1"/>
    <property type="match status" value="1"/>
</dbReference>